<dbReference type="SMART" id="SM01002">
    <property type="entry name" value="AlaDh_PNT_C"/>
    <property type="match status" value="1"/>
</dbReference>
<evidence type="ECO:0000259" key="10">
    <source>
        <dbReference type="SMART" id="SM01003"/>
    </source>
</evidence>
<dbReference type="GO" id="GO:0000166">
    <property type="term" value="F:nucleotide binding"/>
    <property type="evidence" value="ECO:0007669"/>
    <property type="project" value="UniProtKB-KW"/>
</dbReference>
<evidence type="ECO:0000256" key="2">
    <source>
        <dbReference type="ARBA" id="ARBA00012897"/>
    </source>
</evidence>
<dbReference type="PANTHER" id="PTHR42795:SF1">
    <property type="entry name" value="ALANINE DEHYDROGENASE"/>
    <property type="match status" value="1"/>
</dbReference>
<feature type="domain" description="Alanine dehydrogenase/pyridine nucleotide transhydrogenase NAD(H)-binding" evidence="9">
    <location>
        <begin position="148"/>
        <end position="297"/>
    </location>
</feature>
<feature type="binding site" evidence="7">
    <location>
        <position position="15"/>
    </location>
    <ligand>
        <name>substrate</name>
    </ligand>
</feature>
<dbReference type="EC" id="1.4.1.1" evidence="2 5"/>
<gene>
    <name evidence="11" type="primary">ald</name>
    <name evidence="11" type="ORF">ELAC_1838</name>
</gene>
<name>A0A0H5DS90_9BACT</name>
<dbReference type="InterPro" id="IPR007698">
    <property type="entry name" value="AlaDH/PNT_NAD(H)-bd"/>
</dbReference>
<dbReference type="FunFam" id="3.40.50.720:FF:000049">
    <property type="entry name" value="Alanine dehydrogenase"/>
    <property type="match status" value="1"/>
</dbReference>
<dbReference type="Pfam" id="PF05222">
    <property type="entry name" value="AlaDh_PNT_N"/>
    <property type="match status" value="1"/>
</dbReference>
<dbReference type="PANTHER" id="PTHR42795">
    <property type="entry name" value="ALANINE DEHYDROGENASE"/>
    <property type="match status" value="1"/>
</dbReference>
<feature type="binding site" evidence="8">
    <location>
        <begin position="298"/>
        <end position="301"/>
    </location>
    <ligand>
        <name>NAD(+)</name>
        <dbReference type="ChEBI" id="CHEBI:57540"/>
    </ligand>
</feature>
<dbReference type="RefSeq" id="WP_098039030.1">
    <property type="nucleotide sequence ID" value="NZ_CWGJ01000026.1"/>
</dbReference>
<dbReference type="GO" id="GO:0000286">
    <property type="term" value="F:alanine dehydrogenase activity"/>
    <property type="evidence" value="ECO:0007669"/>
    <property type="project" value="UniProtKB-UniRule"/>
</dbReference>
<dbReference type="NCBIfam" id="TIGR00518">
    <property type="entry name" value="alaDH"/>
    <property type="match status" value="1"/>
</dbReference>
<dbReference type="SUPFAM" id="SSF51735">
    <property type="entry name" value="NAD(P)-binding Rossmann-fold domains"/>
    <property type="match status" value="1"/>
</dbReference>
<evidence type="ECO:0000256" key="4">
    <source>
        <dbReference type="ARBA" id="ARBA00023027"/>
    </source>
</evidence>
<evidence type="ECO:0000256" key="5">
    <source>
        <dbReference type="PIRNR" id="PIRNR000183"/>
    </source>
</evidence>
<dbReference type="CDD" id="cd05305">
    <property type="entry name" value="L-AlaDH"/>
    <property type="match status" value="1"/>
</dbReference>
<proteinExistence type="inferred from homology"/>
<dbReference type="OrthoDB" id="9804592at2"/>
<evidence type="ECO:0000256" key="3">
    <source>
        <dbReference type="ARBA" id="ARBA00023002"/>
    </source>
</evidence>
<evidence type="ECO:0000313" key="12">
    <source>
        <dbReference type="Proteomes" id="UP000220251"/>
    </source>
</evidence>
<keyword evidence="8" id="KW-0547">Nucleotide-binding</keyword>
<feature type="domain" description="Alanine dehydrogenase/pyridine nucleotide transhydrogenase N-terminal" evidence="10">
    <location>
        <begin position="4"/>
        <end position="136"/>
    </location>
</feature>
<keyword evidence="3 5" id="KW-0560">Oxidoreductase</keyword>
<feature type="binding site" evidence="8">
    <location>
        <position position="133"/>
    </location>
    <ligand>
        <name>NAD(+)</name>
        <dbReference type="ChEBI" id="CHEBI:57540"/>
    </ligand>
</feature>
<evidence type="ECO:0000256" key="1">
    <source>
        <dbReference type="ARBA" id="ARBA00005689"/>
    </source>
</evidence>
<sequence>MLIGIPKEIKKHEYRVGATPAIVKELTAHGHSVIVEQGAGEKIGFTDAKFEEAGALIGRQADEAYRADLVVKVKEPQPEEFNYLRKGQTLFCYLHLAAEPVLTRELLEKNVTAIAYETVTDREGKLPLLTPMSAIAGRFSIQAGAACLQLNNGGKGMLLSGIAGVRPARVLVIGGGVSGTEALRAALGLGADVTVLDTKIERLRELDLLFGPKLRTRLSTQAVLEELLPEADLVIGAVLAKLGKRAPRLISRQMLKTMEPGSAVVDISIDQGGVFETSRPTTHENPTYIEEGIVHYCVTNMPGAVARTSTEALTNATLPYIITLAEKGVKRALKEDANLLNGLNTCLGEVTCEPVSMDLGLTLASFDRALSRL</sequence>
<organism evidence="11 12">
    <name type="scientific">Estrella lausannensis</name>
    <dbReference type="NCBI Taxonomy" id="483423"/>
    <lineage>
        <taxon>Bacteria</taxon>
        <taxon>Pseudomonadati</taxon>
        <taxon>Chlamydiota</taxon>
        <taxon>Chlamydiia</taxon>
        <taxon>Parachlamydiales</taxon>
        <taxon>Candidatus Criblamydiaceae</taxon>
        <taxon>Estrella</taxon>
    </lineage>
</organism>
<reference evidence="12" key="1">
    <citation type="submission" date="2015-06" db="EMBL/GenBank/DDBJ databases">
        <authorList>
            <person name="Bertelli C."/>
        </authorList>
    </citation>
    <scope>NUCLEOTIDE SEQUENCE [LARGE SCALE GENOMIC DNA]</scope>
    <source>
        <strain evidence="12">CRIB-30</strain>
    </source>
</reference>
<dbReference type="PIRSF" id="PIRSF000183">
    <property type="entry name" value="Alanine_dh"/>
    <property type="match status" value="1"/>
</dbReference>
<dbReference type="Proteomes" id="UP000220251">
    <property type="component" value="Unassembled WGS sequence"/>
</dbReference>
<dbReference type="GO" id="GO:0042853">
    <property type="term" value="P:L-alanine catabolic process"/>
    <property type="evidence" value="ECO:0007669"/>
    <property type="project" value="InterPro"/>
</dbReference>
<dbReference type="Gene3D" id="3.40.50.720">
    <property type="entry name" value="NAD(P)-binding Rossmann-like Domain"/>
    <property type="match status" value="2"/>
</dbReference>
<evidence type="ECO:0000256" key="6">
    <source>
        <dbReference type="PIRSR" id="PIRSR000183-1"/>
    </source>
</evidence>
<dbReference type="SMART" id="SM01003">
    <property type="entry name" value="AlaDh_PNT_N"/>
    <property type="match status" value="1"/>
</dbReference>
<evidence type="ECO:0000256" key="8">
    <source>
        <dbReference type="PIRSR" id="PIRSR000183-3"/>
    </source>
</evidence>
<accession>A0A0H5DS90</accession>
<evidence type="ECO:0000313" key="11">
    <source>
        <dbReference type="EMBL" id="CRX39163.1"/>
    </source>
</evidence>
<feature type="binding site" evidence="8">
    <location>
        <begin position="238"/>
        <end position="239"/>
    </location>
    <ligand>
        <name>NAD(+)</name>
        <dbReference type="ChEBI" id="CHEBI:57540"/>
    </ligand>
</feature>
<dbReference type="SUPFAM" id="SSF52283">
    <property type="entry name" value="Formate/glycerate dehydrogenase catalytic domain-like"/>
    <property type="match status" value="1"/>
</dbReference>
<feature type="binding site" evidence="8">
    <location>
        <position position="219"/>
    </location>
    <ligand>
        <name>NAD(+)</name>
        <dbReference type="ChEBI" id="CHEBI:57540"/>
    </ligand>
</feature>
<dbReference type="GO" id="GO:0005886">
    <property type="term" value="C:plasma membrane"/>
    <property type="evidence" value="ECO:0007669"/>
    <property type="project" value="TreeGrafter"/>
</dbReference>
<keyword evidence="12" id="KW-1185">Reference proteome</keyword>
<dbReference type="InterPro" id="IPR007886">
    <property type="entry name" value="AlaDH/PNT_N"/>
</dbReference>
<dbReference type="Pfam" id="PF01262">
    <property type="entry name" value="AlaDh_PNT_C"/>
    <property type="match status" value="1"/>
</dbReference>
<keyword evidence="4 5" id="KW-0520">NAD</keyword>
<feature type="binding site" evidence="8">
    <location>
        <position position="202"/>
    </location>
    <ligand>
        <name>NAD(+)</name>
        <dbReference type="ChEBI" id="CHEBI:57540"/>
    </ligand>
</feature>
<protein>
    <recommendedName>
        <fullName evidence="2 5">Alanine dehydrogenase</fullName>
        <ecNumber evidence="2 5">1.4.1.1</ecNumber>
    </recommendedName>
</protein>
<comment type="catalytic activity">
    <reaction evidence="5">
        <text>L-alanine + NAD(+) + H2O = pyruvate + NH4(+) + NADH + H(+)</text>
        <dbReference type="Rhea" id="RHEA:18405"/>
        <dbReference type="ChEBI" id="CHEBI:15361"/>
        <dbReference type="ChEBI" id="CHEBI:15377"/>
        <dbReference type="ChEBI" id="CHEBI:15378"/>
        <dbReference type="ChEBI" id="CHEBI:28938"/>
        <dbReference type="ChEBI" id="CHEBI:57540"/>
        <dbReference type="ChEBI" id="CHEBI:57945"/>
        <dbReference type="ChEBI" id="CHEBI:57972"/>
        <dbReference type="EC" id="1.4.1.1"/>
    </reaction>
</comment>
<comment type="similarity">
    <text evidence="1 5">Belongs to the AlaDH/PNT family.</text>
</comment>
<evidence type="ECO:0000259" key="9">
    <source>
        <dbReference type="SMART" id="SM01002"/>
    </source>
</evidence>
<feature type="binding site" evidence="7">
    <location>
        <position position="74"/>
    </location>
    <ligand>
        <name>substrate</name>
    </ligand>
</feature>
<feature type="binding site" evidence="8">
    <location>
        <position position="197"/>
    </location>
    <ligand>
        <name>NAD(+)</name>
        <dbReference type="ChEBI" id="CHEBI:57540"/>
    </ligand>
</feature>
<feature type="binding site" evidence="8">
    <location>
        <begin position="267"/>
        <end position="270"/>
    </location>
    <ligand>
        <name>NAD(+)</name>
        <dbReference type="ChEBI" id="CHEBI:57540"/>
    </ligand>
</feature>
<dbReference type="InterPro" id="IPR008141">
    <property type="entry name" value="Ala_DH"/>
</dbReference>
<feature type="active site" description="Proton donor/acceptor" evidence="6">
    <location>
        <position position="270"/>
    </location>
</feature>
<dbReference type="AlphaFoldDB" id="A0A0H5DS90"/>
<dbReference type="InterPro" id="IPR036291">
    <property type="entry name" value="NAD(P)-bd_dom_sf"/>
</dbReference>
<feature type="binding site" evidence="8">
    <location>
        <position position="279"/>
    </location>
    <ligand>
        <name>NAD(+)</name>
        <dbReference type="ChEBI" id="CHEBI:57540"/>
    </ligand>
</feature>
<feature type="active site" description="Proton donor/acceptor" evidence="6">
    <location>
        <position position="95"/>
    </location>
</feature>
<dbReference type="EMBL" id="CWGJ01000026">
    <property type="protein sequence ID" value="CRX39163.1"/>
    <property type="molecule type" value="Genomic_DNA"/>
</dbReference>
<evidence type="ECO:0000256" key="7">
    <source>
        <dbReference type="PIRSR" id="PIRSR000183-2"/>
    </source>
</evidence>